<dbReference type="Pfam" id="PF07963">
    <property type="entry name" value="N_methyl"/>
    <property type="match status" value="1"/>
</dbReference>
<dbReference type="PANTHER" id="PTHR39583">
    <property type="entry name" value="TYPE II SECRETION SYSTEM PROTEIN J-RELATED"/>
    <property type="match status" value="1"/>
</dbReference>
<keyword evidence="3" id="KW-0488">Methylation</keyword>
<dbReference type="GO" id="GO:0005886">
    <property type="term" value="C:plasma membrane"/>
    <property type="evidence" value="ECO:0007669"/>
    <property type="project" value="UniProtKB-SubCell"/>
</dbReference>
<reference evidence="9" key="1">
    <citation type="submission" date="2013-03" db="EMBL/GenBank/DDBJ databases">
        <title>Genome Sequence of the Profundibacterium mesophilum strain KAUST100406-0324T from Red Sea, a novel genus in the family Rhodobacteraceae.</title>
        <authorList>
            <person name="Essack M."/>
            <person name="Alam I."/>
            <person name="Lafi F."/>
            <person name="Alawi W."/>
            <person name="Kamanu F."/>
            <person name="Al-Suwailem A."/>
            <person name="Lee O.O."/>
            <person name="Xu Y."/>
            <person name="Bajic V."/>
            <person name="Qian P.-Y."/>
            <person name="Archer J."/>
        </authorList>
    </citation>
    <scope>NUCLEOTIDE SEQUENCE</scope>
    <source>
        <strain evidence="9">KAUST100406-0324</strain>
    </source>
</reference>
<evidence type="ECO:0000256" key="8">
    <source>
        <dbReference type="SAM" id="Phobius"/>
    </source>
</evidence>
<dbReference type="InterPro" id="IPR045584">
    <property type="entry name" value="Pilin-like"/>
</dbReference>
<sequence>MKRRPAPGSQMRRDGQSGVTLIEMLVALALFSMIGLAGFTMLRTILDAQERTEGRMERLARIDTALRLLASDVETARPGSLSWDGATLTLSSEAGATVWTAGEGGTLRRGLSVPGASEPDTAPEQEVLGGVAGWEWRFMAPGDAGEQWVPLWPPETAQAERPASPRAAQAVLSVALGAGGTVQVSRLLLPVQSPPR</sequence>
<dbReference type="GO" id="GO:0015628">
    <property type="term" value="P:protein secretion by the type II secretion system"/>
    <property type="evidence" value="ECO:0007669"/>
    <property type="project" value="TreeGrafter"/>
</dbReference>
<keyword evidence="10" id="KW-1185">Reference proteome</keyword>
<dbReference type="EMBL" id="APKE01000022">
    <property type="protein sequence ID" value="KAF0675830.1"/>
    <property type="molecule type" value="Genomic_DNA"/>
</dbReference>
<comment type="subcellular location">
    <subcellularLocation>
        <location evidence="1">Cell inner membrane</location>
        <topology evidence="1">Single-pass membrane protein</topology>
    </subcellularLocation>
</comment>
<evidence type="ECO:0000256" key="6">
    <source>
        <dbReference type="ARBA" id="ARBA00022989"/>
    </source>
</evidence>
<keyword evidence="7 8" id="KW-0472">Membrane</keyword>
<dbReference type="SUPFAM" id="SSF54523">
    <property type="entry name" value="Pili subunits"/>
    <property type="match status" value="1"/>
</dbReference>
<evidence type="ECO:0000256" key="3">
    <source>
        <dbReference type="ARBA" id="ARBA00022481"/>
    </source>
</evidence>
<protein>
    <submittedName>
        <fullName evidence="9">Type II secretion system protein J</fullName>
    </submittedName>
</protein>
<gene>
    <name evidence="9" type="primary">xcpW</name>
    <name evidence="9" type="ORF">PMES_01916</name>
</gene>
<dbReference type="RefSeq" id="WP_159965474.1">
    <property type="nucleotide sequence ID" value="NZ_APKE01000022.1"/>
</dbReference>
<keyword evidence="6 8" id="KW-1133">Transmembrane helix</keyword>
<dbReference type="OrthoDB" id="7723663at2"/>
<keyword evidence="2" id="KW-1003">Cell membrane</keyword>
<keyword evidence="4" id="KW-0997">Cell inner membrane</keyword>
<comment type="caution">
    <text evidence="9">The sequence shown here is derived from an EMBL/GenBank/DDBJ whole genome shotgun (WGS) entry which is preliminary data.</text>
</comment>
<dbReference type="NCBIfam" id="TIGR02532">
    <property type="entry name" value="IV_pilin_GFxxxE"/>
    <property type="match status" value="1"/>
</dbReference>
<evidence type="ECO:0000256" key="2">
    <source>
        <dbReference type="ARBA" id="ARBA00022475"/>
    </source>
</evidence>
<evidence type="ECO:0000256" key="5">
    <source>
        <dbReference type="ARBA" id="ARBA00022692"/>
    </source>
</evidence>
<evidence type="ECO:0000313" key="10">
    <source>
        <dbReference type="Proteomes" id="UP000698242"/>
    </source>
</evidence>
<organism evidence="9 10">
    <name type="scientific">Profundibacterium mesophilum KAUST100406-0324</name>
    <dbReference type="NCBI Taxonomy" id="1037889"/>
    <lineage>
        <taxon>Bacteria</taxon>
        <taxon>Pseudomonadati</taxon>
        <taxon>Pseudomonadota</taxon>
        <taxon>Alphaproteobacteria</taxon>
        <taxon>Rhodobacterales</taxon>
        <taxon>Roseobacteraceae</taxon>
        <taxon>Profundibacterium</taxon>
    </lineage>
</organism>
<accession>A0A921NQV7</accession>
<evidence type="ECO:0000256" key="4">
    <source>
        <dbReference type="ARBA" id="ARBA00022519"/>
    </source>
</evidence>
<evidence type="ECO:0000313" key="9">
    <source>
        <dbReference type="EMBL" id="KAF0675830.1"/>
    </source>
</evidence>
<keyword evidence="5 8" id="KW-0812">Transmembrane</keyword>
<dbReference type="PANTHER" id="PTHR39583:SF2">
    <property type="entry name" value="TYPE II SECRETION SYSTEM PROTEIN J"/>
    <property type="match status" value="1"/>
</dbReference>
<feature type="transmembrane region" description="Helical" evidence="8">
    <location>
        <begin position="21"/>
        <end position="42"/>
    </location>
</feature>
<proteinExistence type="predicted"/>
<evidence type="ECO:0000256" key="7">
    <source>
        <dbReference type="ARBA" id="ARBA00023136"/>
    </source>
</evidence>
<dbReference type="PROSITE" id="PS00409">
    <property type="entry name" value="PROKAR_NTER_METHYL"/>
    <property type="match status" value="1"/>
</dbReference>
<dbReference type="InterPro" id="IPR012902">
    <property type="entry name" value="N_methyl_site"/>
</dbReference>
<dbReference type="AlphaFoldDB" id="A0A921NQV7"/>
<name>A0A921NQV7_9RHOB</name>
<dbReference type="Proteomes" id="UP000698242">
    <property type="component" value="Unassembled WGS sequence"/>
</dbReference>
<dbReference type="InterPro" id="IPR051621">
    <property type="entry name" value="T2SS_protein_J"/>
</dbReference>
<evidence type="ECO:0000256" key="1">
    <source>
        <dbReference type="ARBA" id="ARBA00004377"/>
    </source>
</evidence>